<evidence type="ECO:0000313" key="1">
    <source>
        <dbReference type="EMBL" id="ABS51602.1"/>
    </source>
</evidence>
<dbReference type="EMBL" id="CP000776">
    <property type="protein sequence ID" value="ABS51602.1"/>
    <property type="molecule type" value="Genomic_DNA"/>
</dbReference>
<evidence type="ECO:0000313" key="2">
    <source>
        <dbReference type="Proteomes" id="UP000002407"/>
    </source>
</evidence>
<gene>
    <name evidence="1" type="ordered locus">CHAB381_1468</name>
</gene>
<accession>A7I3B3</accession>
<proteinExistence type="predicted"/>
<sequence length="47" mass="5850">MSFCFYEPLKCVYLTFDFFIRKRCVFSFYLTSFKRGYFFKSKKSKVD</sequence>
<dbReference type="Proteomes" id="UP000002407">
    <property type="component" value="Chromosome"/>
</dbReference>
<reference evidence="2" key="1">
    <citation type="submission" date="2007-07" db="EMBL/GenBank/DDBJ databases">
        <title>Complete genome sequence of Campylobacter hominis ATCC BAA-381, a commensal isolated from the human gastrointestinal tract.</title>
        <authorList>
            <person name="Fouts D.E."/>
            <person name="Mongodin E.F."/>
            <person name="Puiu D."/>
            <person name="Sebastian Y."/>
            <person name="Miller W.G."/>
            <person name="Mandrell R.E."/>
            <person name="Nelson K.E."/>
        </authorList>
    </citation>
    <scope>NUCLEOTIDE SEQUENCE [LARGE SCALE GENOMIC DNA]</scope>
    <source>
        <strain evidence="2">ATCC BAA-381 / LMG 19568 / NCTC 13146 / CH001A</strain>
    </source>
</reference>
<keyword evidence="2" id="KW-1185">Reference proteome</keyword>
<name>A7I3B3_CAMHC</name>
<dbReference type="KEGG" id="cha:CHAB381_1468"/>
<dbReference type="HOGENOM" id="CLU_3165773_0_0_7"/>
<dbReference type="AlphaFoldDB" id="A7I3B3"/>
<organism evidence="1 2">
    <name type="scientific">Campylobacter hominis (strain ATCC BAA-381 / DSM 21671 / CCUG 45161 / LMG 19568 / NCTC 13146 / CH001A)</name>
    <dbReference type="NCBI Taxonomy" id="360107"/>
    <lineage>
        <taxon>Bacteria</taxon>
        <taxon>Pseudomonadati</taxon>
        <taxon>Campylobacterota</taxon>
        <taxon>Epsilonproteobacteria</taxon>
        <taxon>Campylobacterales</taxon>
        <taxon>Campylobacteraceae</taxon>
        <taxon>Campylobacter</taxon>
    </lineage>
</organism>
<protein>
    <submittedName>
        <fullName evidence="1">Uncharacterized protein</fullName>
    </submittedName>
</protein>